<reference evidence="10 11" key="1">
    <citation type="journal article" date="2014" name="Mol. Biol. Evol.">
        <title>Massive expansion of Ubiquitination-related gene families within the Chlamydiae.</title>
        <authorList>
            <person name="Domman D."/>
            <person name="Collingro A."/>
            <person name="Lagkouvardos I."/>
            <person name="Gehre L."/>
            <person name="Weinmaier T."/>
            <person name="Rattei T."/>
            <person name="Subtil A."/>
            <person name="Horn M."/>
        </authorList>
    </citation>
    <scope>NUCLEOTIDE SEQUENCE [LARGE SCALE GENOMIC DNA]</scope>
    <source>
        <strain evidence="10 11">OEW1</strain>
    </source>
</reference>
<accession>A0A0C1C964</accession>
<organism evidence="10 11">
    <name type="scientific">Parachlamydia acanthamoebae</name>
    <dbReference type="NCBI Taxonomy" id="83552"/>
    <lineage>
        <taxon>Bacteria</taxon>
        <taxon>Pseudomonadati</taxon>
        <taxon>Chlamydiota</taxon>
        <taxon>Chlamydiia</taxon>
        <taxon>Parachlamydiales</taxon>
        <taxon>Parachlamydiaceae</taxon>
        <taxon>Parachlamydia</taxon>
    </lineage>
</organism>
<evidence type="ECO:0000256" key="7">
    <source>
        <dbReference type="ARBA" id="ARBA00023136"/>
    </source>
</evidence>
<comment type="caution">
    <text evidence="10">The sequence shown here is derived from an EMBL/GenBank/DDBJ whole genome shotgun (WGS) entry which is preliminary data.</text>
</comment>
<dbReference type="Proteomes" id="UP000031307">
    <property type="component" value="Unassembled WGS sequence"/>
</dbReference>
<keyword evidence="6 8" id="KW-1133">Transmembrane helix</keyword>
<evidence type="ECO:0000313" key="11">
    <source>
        <dbReference type="Proteomes" id="UP000031307"/>
    </source>
</evidence>
<feature type="transmembrane region" description="Helical" evidence="8">
    <location>
        <begin position="162"/>
        <end position="181"/>
    </location>
</feature>
<dbReference type="Gene3D" id="1.20.1720.10">
    <property type="entry name" value="Multidrug resistance protein D"/>
    <property type="match status" value="1"/>
</dbReference>
<dbReference type="InterPro" id="IPR036259">
    <property type="entry name" value="MFS_trans_sf"/>
</dbReference>
<evidence type="ECO:0000256" key="5">
    <source>
        <dbReference type="ARBA" id="ARBA00022692"/>
    </source>
</evidence>
<feature type="transmembrane region" description="Helical" evidence="8">
    <location>
        <begin position="247"/>
        <end position="267"/>
    </location>
</feature>
<feature type="transmembrane region" description="Helical" evidence="8">
    <location>
        <begin position="78"/>
        <end position="99"/>
    </location>
</feature>
<evidence type="ECO:0000256" key="3">
    <source>
        <dbReference type="ARBA" id="ARBA00022448"/>
    </source>
</evidence>
<dbReference type="PATRIC" id="fig|83552.4.peg.1314"/>
<feature type="transmembrane region" description="Helical" evidence="8">
    <location>
        <begin position="279"/>
        <end position="305"/>
    </location>
</feature>
<keyword evidence="3" id="KW-0813">Transport</keyword>
<evidence type="ECO:0000256" key="8">
    <source>
        <dbReference type="SAM" id="Phobius"/>
    </source>
</evidence>
<dbReference type="PANTHER" id="PTHR42718">
    <property type="entry name" value="MAJOR FACILITATOR SUPERFAMILY MULTIDRUG TRANSPORTER MFSC"/>
    <property type="match status" value="1"/>
</dbReference>
<evidence type="ECO:0000256" key="6">
    <source>
        <dbReference type="ARBA" id="ARBA00022989"/>
    </source>
</evidence>
<dbReference type="NCBIfam" id="TIGR00710">
    <property type="entry name" value="efflux_Bcr_CflA"/>
    <property type="match status" value="1"/>
</dbReference>
<dbReference type="GO" id="GO:0005886">
    <property type="term" value="C:plasma membrane"/>
    <property type="evidence" value="ECO:0007669"/>
    <property type="project" value="UniProtKB-SubCell"/>
</dbReference>
<evidence type="ECO:0000256" key="1">
    <source>
        <dbReference type="ARBA" id="ARBA00004651"/>
    </source>
</evidence>
<evidence type="ECO:0000256" key="2">
    <source>
        <dbReference type="ARBA" id="ARBA00006236"/>
    </source>
</evidence>
<evidence type="ECO:0000256" key="4">
    <source>
        <dbReference type="ARBA" id="ARBA00022475"/>
    </source>
</evidence>
<feature type="transmembrane region" description="Helical" evidence="8">
    <location>
        <begin position="311"/>
        <end position="339"/>
    </location>
</feature>
<dbReference type="PANTHER" id="PTHR42718:SF39">
    <property type="entry name" value="ACTINORHODIN TRANSPORTER-RELATED"/>
    <property type="match status" value="1"/>
</dbReference>
<evidence type="ECO:0000313" key="10">
    <source>
        <dbReference type="EMBL" id="KIA77560.1"/>
    </source>
</evidence>
<feature type="transmembrane region" description="Helical" evidence="8">
    <location>
        <begin position="376"/>
        <end position="396"/>
    </location>
</feature>
<feature type="transmembrane region" description="Helical" evidence="8">
    <location>
        <begin position="50"/>
        <end position="71"/>
    </location>
</feature>
<evidence type="ECO:0000259" key="9">
    <source>
        <dbReference type="PROSITE" id="PS50850"/>
    </source>
</evidence>
<sequence length="408" mass="44672">MLEVRKKVPSFLLLTLLLGFPQISETIYTPSLPDIAHSLQTTEHLVELTLSVFFIGFAMGVFLWGILADFLGRRTSILCGLGVYLIGTLLCSLAPSIYYLLAFRWIQALGSSVGSVVTQTMIRDTYEGKERNQLFSALGAPLAISPAIGPFLGGYIDQLFGWNANFYALLVLGICILLYAWKALPETRPMHCRVQGWSVMTLVAKKMVNDCKIWGYVLLIGGSNGILFSYYAEAPFLFIDLLKLTPGQYGLMGIAVATPFFLASFVSHHLNKQWQGEGIIFLGCAIVFVGSCSLAFNAMLGLIATKWGGTAFMALILPLLFLFFGIGLVISNSLSLALVDYQEARGIAGSLLGLFYYFVIAALTAIMGLIHTGTPYPLPCYFIVMSLLLFCGYKMVKASQKDVQVKNA</sequence>
<dbReference type="Pfam" id="PF07690">
    <property type="entry name" value="MFS_1"/>
    <property type="match status" value="1"/>
</dbReference>
<keyword evidence="4" id="KW-1003">Cell membrane</keyword>
<keyword evidence="5 8" id="KW-0812">Transmembrane</keyword>
<protein>
    <submittedName>
        <fullName evidence="10">Putative transporter</fullName>
    </submittedName>
</protein>
<comment type="similarity">
    <text evidence="2">Belongs to the major facilitator superfamily. Bcr/CmlA family.</text>
</comment>
<proteinExistence type="inferred from homology"/>
<dbReference type="InterPro" id="IPR011701">
    <property type="entry name" value="MFS"/>
</dbReference>
<dbReference type="PROSITE" id="PS50850">
    <property type="entry name" value="MFS"/>
    <property type="match status" value="1"/>
</dbReference>
<dbReference type="InterPro" id="IPR020846">
    <property type="entry name" value="MFS_dom"/>
</dbReference>
<dbReference type="PRINTS" id="PR01036">
    <property type="entry name" value="TCRTETB"/>
</dbReference>
<feature type="transmembrane region" description="Helical" evidence="8">
    <location>
        <begin position="213"/>
        <end position="232"/>
    </location>
</feature>
<feature type="domain" description="Major facilitator superfamily (MFS) profile" evidence="9">
    <location>
        <begin position="10"/>
        <end position="404"/>
    </location>
</feature>
<gene>
    <name evidence="10" type="ORF">DB43_GE00410</name>
</gene>
<feature type="transmembrane region" description="Helical" evidence="8">
    <location>
        <begin position="351"/>
        <end position="370"/>
    </location>
</feature>
<dbReference type="CDD" id="cd17320">
    <property type="entry name" value="MFS_MdfA_MDR_like"/>
    <property type="match status" value="1"/>
</dbReference>
<dbReference type="RefSeq" id="WP_006341251.1">
    <property type="nucleotide sequence ID" value="NZ_JASBUT010000011.1"/>
</dbReference>
<dbReference type="AlphaFoldDB" id="A0A0C1C964"/>
<dbReference type="SUPFAM" id="SSF103473">
    <property type="entry name" value="MFS general substrate transporter"/>
    <property type="match status" value="1"/>
</dbReference>
<dbReference type="GO" id="GO:1990961">
    <property type="term" value="P:xenobiotic detoxification by transmembrane export across the plasma membrane"/>
    <property type="evidence" value="ECO:0007669"/>
    <property type="project" value="InterPro"/>
</dbReference>
<dbReference type="FunFam" id="1.20.1720.10:FF:000005">
    <property type="entry name" value="Bcr/CflA family efflux transporter"/>
    <property type="match status" value="1"/>
</dbReference>
<dbReference type="EMBL" id="JSAM01000074">
    <property type="protein sequence ID" value="KIA77560.1"/>
    <property type="molecule type" value="Genomic_DNA"/>
</dbReference>
<dbReference type="InterPro" id="IPR004812">
    <property type="entry name" value="Efflux_drug-R_Bcr/CmlA"/>
</dbReference>
<dbReference type="GO" id="GO:0042910">
    <property type="term" value="F:xenobiotic transmembrane transporter activity"/>
    <property type="evidence" value="ECO:0007669"/>
    <property type="project" value="InterPro"/>
</dbReference>
<keyword evidence="7 8" id="KW-0472">Membrane</keyword>
<comment type="subcellular location">
    <subcellularLocation>
        <location evidence="1">Cell membrane</location>
        <topology evidence="1">Multi-pass membrane protein</topology>
    </subcellularLocation>
</comment>
<name>A0A0C1C964_9BACT</name>